<protein>
    <recommendedName>
        <fullName evidence="3">biotin--[biotin carboxyl-carrier protein] ligase</fullName>
        <ecNumber evidence="3">6.3.4.15</ecNumber>
    </recommendedName>
</protein>
<dbReference type="RefSeq" id="WP_214154255.1">
    <property type="nucleotide sequence ID" value="NZ_JAHBAY010000001.1"/>
</dbReference>
<evidence type="ECO:0000313" key="5">
    <source>
        <dbReference type="EMBL" id="MBT0767994.1"/>
    </source>
</evidence>
<dbReference type="InterPro" id="IPR004408">
    <property type="entry name" value="Biotin_CoA_COase_ligase"/>
</dbReference>
<dbReference type="Pfam" id="PF03099">
    <property type="entry name" value="BPL_LplA_LipB"/>
    <property type="match status" value="1"/>
</dbReference>
<dbReference type="InterPro" id="IPR004143">
    <property type="entry name" value="BPL_LPL_catalytic"/>
</dbReference>
<evidence type="ECO:0000256" key="1">
    <source>
        <dbReference type="ARBA" id="ARBA00022598"/>
    </source>
</evidence>
<dbReference type="PROSITE" id="PS51733">
    <property type="entry name" value="BPL_LPL_CATALYTIC"/>
    <property type="match status" value="1"/>
</dbReference>
<organism evidence="5 6">
    <name type="scientific">Kineosporia corallincola</name>
    <dbReference type="NCBI Taxonomy" id="2835133"/>
    <lineage>
        <taxon>Bacteria</taxon>
        <taxon>Bacillati</taxon>
        <taxon>Actinomycetota</taxon>
        <taxon>Actinomycetes</taxon>
        <taxon>Kineosporiales</taxon>
        <taxon>Kineosporiaceae</taxon>
        <taxon>Kineosporia</taxon>
    </lineage>
</organism>
<evidence type="ECO:0000256" key="2">
    <source>
        <dbReference type="ARBA" id="ARBA00023267"/>
    </source>
</evidence>
<sequence length="291" mass="29768">MSSGPWTDLERPPLRQAALRSALAVGADTWRTIDVVAETASTNADLVARAQAGEEAGAVLIADSQNGGRGRLGRAWTVPPRSALTFSVLLRPAAPVETWGWLSLVAGVAVTDALVRVCGLPASLKWPNDVLVPATGPAPADYAGGRLKIAGILAEASGPAVVIGIGLNVTQDASELPVPTATSLRLAGSATTDRDTVLRAVLRALARRLGEFERAVTTGDGAGRSGVAAAYRERCSTIGATVRAELPGGISRVGLADGVDDDGRLLLRLPGGSTQALAAADVVHVRNPETA</sequence>
<dbReference type="Gene3D" id="3.30.930.10">
    <property type="entry name" value="Bira Bifunctional Protein, Domain 2"/>
    <property type="match status" value="1"/>
</dbReference>
<evidence type="ECO:0000313" key="6">
    <source>
        <dbReference type="Proteomes" id="UP001197247"/>
    </source>
</evidence>
<accession>A0ABS5TEG8</accession>
<dbReference type="InterPro" id="IPR045864">
    <property type="entry name" value="aa-tRNA-synth_II/BPL/LPL"/>
</dbReference>
<keyword evidence="1 5" id="KW-0436">Ligase</keyword>
<dbReference type="PANTHER" id="PTHR12835">
    <property type="entry name" value="BIOTIN PROTEIN LIGASE"/>
    <property type="match status" value="1"/>
</dbReference>
<dbReference type="Gene3D" id="2.30.30.100">
    <property type="match status" value="1"/>
</dbReference>
<proteinExistence type="predicted"/>
<gene>
    <name evidence="5" type="ORF">KIH74_03605</name>
</gene>
<name>A0ABS5TEG8_9ACTN</name>
<evidence type="ECO:0000256" key="3">
    <source>
        <dbReference type="ARBA" id="ARBA00024227"/>
    </source>
</evidence>
<dbReference type="SUPFAM" id="SSF55681">
    <property type="entry name" value="Class II aaRS and biotin synthetases"/>
    <property type="match status" value="1"/>
</dbReference>
<reference evidence="5 6" key="1">
    <citation type="submission" date="2021-05" db="EMBL/GenBank/DDBJ databases">
        <title>Kineosporia and Streptomyces sp. nov. two new marine actinobacteria isolated from Coral.</title>
        <authorList>
            <person name="Buangrab K."/>
            <person name="Sutthacheep M."/>
            <person name="Yeemin T."/>
            <person name="Harunari E."/>
            <person name="Igarashi Y."/>
            <person name="Kanchanasin P."/>
            <person name="Tanasupawat S."/>
            <person name="Phongsopitanun W."/>
        </authorList>
    </citation>
    <scope>NUCLEOTIDE SEQUENCE [LARGE SCALE GENOMIC DNA]</scope>
    <source>
        <strain evidence="5 6">J2-2</strain>
    </source>
</reference>
<keyword evidence="2" id="KW-0092">Biotin</keyword>
<feature type="domain" description="BPL/LPL catalytic" evidence="4">
    <location>
        <begin position="17"/>
        <end position="213"/>
    </location>
</feature>
<dbReference type="NCBIfam" id="TIGR00121">
    <property type="entry name" value="birA_ligase"/>
    <property type="match status" value="1"/>
</dbReference>
<dbReference type="Proteomes" id="UP001197247">
    <property type="component" value="Unassembled WGS sequence"/>
</dbReference>
<dbReference type="CDD" id="cd16442">
    <property type="entry name" value="BPL"/>
    <property type="match status" value="1"/>
</dbReference>
<dbReference type="PANTHER" id="PTHR12835:SF5">
    <property type="entry name" value="BIOTIN--PROTEIN LIGASE"/>
    <property type="match status" value="1"/>
</dbReference>
<dbReference type="Pfam" id="PF02237">
    <property type="entry name" value="BPL_C"/>
    <property type="match status" value="1"/>
</dbReference>
<dbReference type="EC" id="6.3.4.15" evidence="3"/>
<comment type="caution">
    <text evidence="5">The sequence shown here is derived from an EMBL/GenBank/DDBJ whole genome shotgun (WGS) entry which is preliminary data.</text>
</comment>
<evidence type="ECO:0000259" key="4">
    <source>
        <dbReference type="PROSITE" id="PS51733"/>
    </source>
</evidence>
<keyword evidence="6" id="KW-1185">Reference proteome</keyword>
<dbReference type="EMBL" id="JAHBAY010000001">
    <property type="protein sequence ID" value="MBT0767994.1"/>
    <property type="molecule type" value="Genomic_DNA"/>
</dbReference>
<dbReference type="GO" id="GO:0004077">
    <property type="term" value="F:biotin--[biotin carboxyl-carrier protein] ligase activity"/>
    <property type="evidence" value="ECO:0007669"/>
    <property type="project" value="UniProtKB-EC"/>
</dbReference>
<dbReference type="InterPro" id="IPR003142">
    <property type="entry name" value="BPL_C"/>
</dbReference>